<evidence type="ECO:0000256" key="5">
    <source>
        <dbReference type="ARBA" id="ARBA00022801"/>
    </source>
</evidence>
<keyword evidence="11" id="KW-1185">Reference proteome</keyword>
<dbReference type="EC" id="3.1.-.-" evidence="8"/>
<dbReference type="EMBL" id="VWNE01000023">
    <property type="protein sequence ID" value="KAA8481542.1"/>
    <property type="molecule type" value="Genomic_DNA"/>
</dbReference>
<evidence type="ECO:0000256" key="6">
    <source>
        <dbReference type="ARBA" id="ARBA00022842"/>
    </source>
</evidence>
<evidence type="ECO:0000256" key="1">
    <source>
        <dbReference type="ARBA" id="ARBA00001946"/>
    </source>
</evidence>
<evidence type="ECO:0000259" key="9">
    <source>
        <dbReference type="Pfam" id="PF01850"/>
    </source>
</evidence>
<reference evidence="10 11" key="1">
    <citation type="submission" date="2019-09" db="EMBL/GenBank/DDBJ databases">
        <title>Pararcticibacter amylolyticus gen. nov., sp. nov., isolated from a rottenly hemp rope, and reclassification of Pedobacter tournemirensis as Pararcticibacter tournemirensis comb. nov.</title>
        <authorList>
            <person name="Cai Y."/>
        </authorList>
    </citation>
    <scope>NUCLEOTIDE SEQUENCE [LARGE SCALE GENOMIC DNA]</scope>
    <source>
        <strain evidence="10 11">TF5-37.2-LB10</strain>
    </source>
</reference>
<dbReference type="AlphaFoldDB" id="A0A5M9H3Q8"/>
<dbReference type="GO" id="GO:0016787">
    <property type="term" value="F:hydrolase activity"/>
    <property type="evidence" value="ECO:0007669"/>
    <property type="project" value="UniProtKB-KW"/>
</dbReference>
<name>A0A5M9H3Q8_9SPHI</name>
<feature type="binding site" evidence="8">
    <location>
        <position position="7"/>
    </location>
    <ligand>
        <name>Mg(2+)</name>
        <dbReference type="ChEBI" id="CHEBI:18420"/>
    </ligand>
</feature>
<comment type="function">
    <text evidence="8">Toxic component of a toxin-antitoxin (TA) system. An RNase.</text>
</comment>
<feature type="domain" description="PIN" evidence="9">
    <location>
        <begin position="4"/>
        <end position="125"/>
    </location>
</feature>
<dbReference type="Proteomes" id="UP000322918">
    <property type="component" value="Unassembled WGS sequence"/>
</dbReference>
<dbReference type="RefSeq" id="WP_141813780.1">
    <property type="nucleotide sequence ID" value="NZ_VFPL01000001.1"/>
</dbReference>
<keyword evidence="5 8" id="KW-0378">Hydrolase</keyword>
<keyword evidence="3 8" id="KW-0540">Nuclease</keyword>
<keyword evidence="8" id="KW-0800">Toxin</keyword>
<dbReference type="OrthoDB" id="9796690at2"/>
<dbReference type="GO" id="GO:0004540">
    <property type="term" value="F:RNA nuclease activity"/>
    <property type="evidence" value="ECO:0007669"/>
    <property type="project" value="InterPro"/>
</dbReference>
<dbReference type="GO" id="GO:0090729">
    <property type="term" value="F:toxin activity"/>
    <property type="evidence" value="ECO:0007669"/>
    <property type="project" value="UniProtKB-KW"/>
</dbReference>
<dbReference type="PANTHER" id="PTHR33653">
    <property type="entry name" value="RIBONUCLEASE VAPC2"/>
    <property type="match status" value="1"/>
</dbReference>
<gene>
    <name evidence="8" type="primary">vapC</name>
    <name evidence="10" type="ORF">F1649_14555</name>
</gene>
<evidence type="ECO:0000256" key="7">
    <source>
        <dbReference type="ARBA" id="ARBA00038093"/>
    </source>
</evidence>
<comment type="cofactor">
    <cofactor evidence="1 8">
        <name>Mg(2+)</name>
        <dbReference type="ChEBI" id="CHEBI:18420"/>
    </cofactor>
</comment>
<evidence type="ECO:0000256" key="3">
    <source>
        <dbReference type="ARBA" id="ARBA00022722"/>
    </source>
</evidence>
<organism evidence="10 11">
    <name type="scientific">Arcticibacter tournemirensis</name>
    <dbReference type="NCBI Taxonomy" id="699437"/>
    <lineage>
        <taxon>Bacteria</taxon>
        <taxon>Pseudomonadati</taxon>
        <taxon>Bacteroidota</taxon>
        <taxon>Sphingobacteriia</taxon>
        <taxon>Sphingobacteriales</taxon>
        <taxon>Sphingobacteriaceae</taxon>
        <taxon>Arcticibacter</taxon>
    </lineage>
</organism>
<evidence type="ECO:0000256" key="2">
    <source>
        <dbReference type="ARBA" id="ARBA00022649"/>
    </source>
</evidence>
<dbReference type="CDD" id="cd18743">
    <property type="entry name" value="PIN_VapC4-5_FitB-like"/>
    <property type="match status" value="1"/>
</dbReference>
<dbReference type="GO" id="GO:0000287">
    <property type="term" value="F:magnesium ion binding"/>
    <property type="evidence" value="ECO:0007669"/>
    <property type="project" value="UniProtKB-UniRule"/>
</dbReference>
<dbReference type="Gene3D" id="3.40.50.1010">
    <property type="entry name" value="5'-nuclease"/>
    <property type="match status" value="1"/>
</dbReference>
<accession>A0A5M9H3Q8</accession>
<protein>
    <recommendedName>
        <fullName evidence="8">Ribonuclease VapC</fullName>
        <shortName evidence="8">RNase VapC</shortName>
        <ecNumber evidence="8">3.1.-.-</ecNumber>
    </recommendedName>
    <alternativeName>
        <fullName evidence="8">Toxin VapC</fullName>
    </alternativeName>
</protein>
<dbReference type="Pfam" id="PF01850">
    <property type="entry name" value="PIN"/>
    <property type="match status" value="1"/>
</dbReference>
<evidence type="ECO:0000313" key="10">
    <source>
        <dbReference type="EMBL" id="KAA8481542.1"/>
    </source>
</evidence>
<dbReference type="PANTHER" id="PTHR33653:SF1">
    <property type="entry name" value="RIBONUCLEASE VAPC2"/>
    <property type="match status" value="1"/>
</dbReference>
<comment type="caution">
    <text evidence="10">The sequence shown here is derived from an EMBL/GenBank/DDBJ whole genome shotgun (WGS) entry which is preliminary data.</text>
</comment>
<dbReference type="InterPro" id="IPR050556">
    <property type="entry name" value="Type_II_TA_system_RNase"/>
</dbReference>
<dbReference type="InterPro" id="IPR029060">
    <property type="entry name" value="PIN-like_dom_sf"/>
</dbReference>
<dbReference type="HAMAP" id="MF_00265">
    <property type="entry name" value="VapC_Nob1"/>
    <property type="match status" value="1"/>
</dbReference>
<dbReference type="InterPro" id="IPR002716">
    <property type="entry name" value="PIN_dom"/>
</dbReference>
<evidence type="ECO:0000256" key="8">
    <source>
        <dbReference type="HAMAP-Rule" id="MF_00265"/>
    </source>
</evidence>
<proteinExistence type="inferred from homology"/>
<evidence type="ECO:0000313" key="11">
    <source>
        <dbReference type="Proteomes" id="UP000322918"/>
    </source>
</evidence>
<comment type="similarity">
    <text evidence="7 8">Belongs to the PINc/VapC protein family.</text>
</comment>
<keyword evidence="6 8" id="KW-0460">Magnesium</keyword>
<keyword evidence="4 8" id="KW-0479">Metal-binding</keyword>
<evidence type="ECO:0000256" key="4">
    <source>
        <dbReference type="ARBA" id="ARBA00022723"/>
    </source>
</evidence>
<dbReference type="InterPro" id="IPR022907">
    <property type="entry name" value="VapC_family"/>
</dbReference>
<keyword evidence="2 8" id="KW-1277">Toxin-antitoxin system</keyword>
<sequence>MKKYLLDTNICIYFLKGLYDIHSRIEKEGIGNCYISEITVAELKYGAENSKTERKTENRRVVAEFIQMFTILPIFNSLDIYASEKARLRKSGLPVDDFDLLIGATSIANRMVMVTNNYNHFERIKDIKLEDWTK</sequence>
<feature type="binding site" evidence="8">
    <location>
        <position position="99"/>
    </location>
    <ligand>
        <name>Mg(2+)</name>
        <dbReference type="ChEBI" id="CHEBI:18420"/>
    </ligand>
</feature>
<dbReference type="SUPFAM" id="SSF88723">
    <property type="entry name" value="PIN domain-like"/>
    <property type="match status" value="1"/>
</dbReference>